<dbReference type="KEGG" id="vta:A2752"/>
<reference evidence="1 2" key="1">
    <citation type="submission" date="2017-10" db="EMBL/GenBank/DDBJ databases">
        <authorList>
            <person name="Banno H."/>
            <person name="Chua N.-H."/>
        </authorList>
    </citation>
    <scope>NUCLEOTIDE SEQUENCE [LARGE SCALE GENOMIC DNA]</scope>
    <source>
        <strain evidence="1">Vibrio tapetis CECT4600</strain>
    </source>
</reference>
<protein>
    <submittedName>
        <fullName evidence="1">Uncharacterized protein</fullName>
    </submittedName>
</protein>
<organism evidence="1 2">
    <name type="scientific">Vibrio tapetis subsp. tapetis</name>
    <dbReference type="NCBI Taxonomy" id="1671868"/>
    <lineage>
        <taxon>Bacteria</taxon>
        <taxon>Pseudomonadati</taxon>
        <taxon>Pseudomonadota</taxon>
        <taxon>Gammaproteobacteria</taxon>
        <taxon>Vibrionales</taxon>
        <taxon>Vibrionaceae</taxon>
        <taxon>Vibrio</taxon>
    </lineage>
</organism>
<name>A0A2N8ZFP6_9VIBR</name>
<keyword evidence="2" id="KW-1185">Reference proteome</keyword>
<dbReference type="AlphaFoldDB" id="A0A2N8ZFP6"/>
<evidence type="ECO:0000313" key="2">
    <source>
        <dbReference type="Proteomes" id="UP000235828"/>
    </source>
</evidence>
<dbReference type="Proteomes" id="UP000235828">
    <property type="component" value="Chromosome A"/>
</dbReference>
<dbReference type="EMBL" id="LT960611">
    <property type="protein sequence ID" value="SON50718.1"/>
    <property type="molecule type" value="Genomic_DNA"/>
</dbReference>
<gene>
    <name evidence="1" type="ORF">VTAP4600_A2752</name>
</gene>
<accession>A0A2N8ZFP6</accession>
<evidence type="ECO:0000313" key="1">
    <source>
        <dbReference type="EMBL" id="SON50718.1"/>
    </source>
</evidence>
<sequence length="47" mass="5600">MMYLNVSEKALRHNLKTEILLHYSRSGDLLSKEWRILINLLFNKIIA</sequence>
<proteinExistence type="predicted"/>